<dbReference type="InterPro" id="IPR024213">
    <property type="entry name" value="DUF3822"/>
</dbReference>
<proteinExistence type="predicted"/>
<protein>
    <recommendedName>
        <fullName evidence="3">DUF3822 domain-containing protein</fullName>
    </recommendedName>
</protein>
<sequence length="264" mass="30665">MIYIADDFHLHYLATYTLCIQSDFQNDHLVVLDEDKQVLVYMTYDNISPSTEAMRILSMPFQNVIVGLPHQSLIWVPSEVYHESEKELYTNYFVDSEVNRIMSKEIAGLEVVALYQYDQLLYSRWKNLFADASFIPNFEVVIRQAQSNIPIQGDVLGVHLYDDQADIFLFMNGELKLYNTFEVATSDDLSYFVLNVFKNFAIKGKVPKIVLSGTNKDSEWFVRLGRYTDHIDMIKPKEKWSVLNQDVERQLEELNALTDSVLCV</sequence>
<evidence type="ECO:0000313" key="2">
    <source>
        <dbReference type="Proteomes" id="UP000190150"/>
    </source>
</evidence>
<dbReference type="Pfam" id="PF12864">
    <property type="entry name" value="DUF3822"/>
    <property type="match status" value="1"/>
</dbReference>
<dbReference type="OrthoDB" id="713305at2"/>
<keyword evidence="2" id="KW-1185">Reference proteome</keyword>
<dbReference type="CDD" id="cd24013">
    <property type="entry name" value="ASKHA_ATPase_BT3980-like"/>
    <property type="match status" value="1"/>
</dbReference>
<reference evidence="2" key="1">
    <citation type="submission" date="2017-02" db="EMBL/GenBank/DDBJ databases">
        <authorList>
            <person name="Varghese N."/>
            <person name="Submissions S."/>
        </authorList>
    </citation>
    <scope>NUCLEOTIDE SEQUENCE [LARGE SCALE GENOMIC DNA]</scope>
    <source>
        <strain evidence="2">DSM 24091</strain>
    </source>
</reference>
<organism evidence="1 2">
    <name type="scientific">Sphingobacterium nematocida</name>
    <dbReference type="NCBI Taxonomy" id="1513896"/>
    <lineage>
        <taxon>Bacteria</taxon>
        <taxon>Pseudomonadati</taxon>
        <taxon>Bacteroidota</taxon>
        <taxon>Sphingobacteriia</taxon>
        <taxon>Sphingobacteriales</taxon>
        <taxon>Sphingobacteriaceae</taxon>
        <taxon>Sphingobacterium</taxon>
    </lineage>
</organism>
<dbReference type="STRING" id="1513896.SAMN05660841_01008"/>
<dbReference type="EMBL" id="FUZF01000003">
    <property type="protein sequence ID" value="SKB53079.1"/>
    <property type="molecule type" value="Genomic_DNA"/>
</dbReference>
<dbReference type="RefSeq" id="WP_079641809.1">
    <property type="nucleotide sequence ID" value="NZ_FUZF01000003.1"/>
</dbReference>
<dbReference type="AlphaFoldDB" id="A0A1T5C1B4"/>
<evidence type="ECO:0000313" key="1">
    <source>
        <dbReference type="EMBL" id="SKB53079.1"/>
    </source>
</evidence>
<name>A0A1T5C1B4_9SPHI</name>
<dbReference type="Proteomes" id="UP000190150">
    <property type="component" value="Unassembled WGS sequence"/>
</dbReference>
<dbReference type="Gene3D" id="3.30.420.260">
    <property type="match status" value="1"/>
</dbReference>
<dbReference type="Gene3D" id="3.30.420.250">
    <property type="match status" value="1"/>
</dbReference>
<evidence type="ECO:0008006" key="3">
    <source>
        <dbReference type="Google" id="ProtNLM"/>
    </source>
</evidence>
<accession>A0A1T5C1B4</accession>
<gene>
    <name evidence="1" type="ORF">SAMN05660841_01008</name>
</gene>